<protein>
    <recommendedName>
        <fullName evidence="1">DUF5710 domain-containing protein</fullName>
    </recommendedName>
</protein>
<evidence type="ECO:0000259" key="1">
    <source>
        <dbReference type="Pfam" id="PF18974"/>
    </source>
</evidence>
<sequence>MATERIWLDVPFAEKDAAKRAGARWDGAAKRWYAPRAGIQALDRWAAQAEIPDLLPGEQRSLGAGLFVDLVPRSCWFTNVRSCVDQRDWERLRRMITRRAGHRCEVCGAAEDPGAKMWLEAHERWTYNDATRVQRLGRLICLCGRCHMVTHFGLAQVRGREKEAYAHLMAVTGMTESEAREHVEVAFEVWFQLSRIRWTLDLSILTDAGVTVTPPPDAAGRDTVATETLGRT</sequence>
<gene>
    <name evidence="2" type="ORF">Vau01_100110</name>
</gene>
<organism evidence="2 3">
    <name type="scientific">Virgisporangium aurantiacum</name>
    <dbReference type="NCBI Taxonomy" id="175570"/>
    <lineage>
        <taxon>Bacteria</taxon>
        <taxon>Bacillati</taxon>
        <taxon>Actinomycetota</taxon>
        <taxon>Actinomycetes</taxon>
        <taxon>Micromonosporales</taxon>
        <taxon>Micromonosporaceae</taxon>
        <taxon>Virgisporangium</taxon>
    </lineage>
</organism>
<accession>A0A8J3ZJ66</accession>
<dbReference type="InterPro" id="IPR043764">
    <property type="entry name" value="DUF5710"/>
</dbReference>
<dbReference type="RefSeq" id="WP_204008173.1">
    <property type="nucleotide sequence ID" value="NZ_BOPG01000078.1"/>
</dbReference>
<dbReference type="EMBL" id="BOPG01000078">
    <property type="protein sequence ID" value="GIJ62495.1"/>
    <property type="molecule type" value="Genomic_DNA"/>
</dbReference>
<evidence type="ECO:0000313" key="2">
    <source>
        <dbReference type="EMBL" id="GIJ62495.1"/>
    </source>
</evidence>
<name>A0A8J3ZJ66_9ACTN</name>
<feature type="domain" description="DUF5710" evidence="1">
    <location>
        <begin position="5"/>
        <end position="45"/>
    </location>
</feature>
<dbReference type="AlphaFoldDB" id="A0A8J3ZJ66"/>
<dbReference type="Pfam" id="PF18974">
    <property type="entry name" value="DUF5710"/>
    <property type="match status" value="1"/>
</dbReference>
<comment type="caution">
    <text evidence="2">The sequence shown here is derived from an EMBL/GenBank/DDBJ whole genome shotgun (WGS) entry which is preliminary data.</text>
</comment>
<keyword evidence="3" id="KW-1185">Reference proteome</keyword>
<proteinExistence type="predicted"/>
<reference evidence="2" key="1">
    <citation type="submission" date="2021-01" db="EMBL/GenBank/DDBJ databases">
        <title>Whole genome shotgun sequence of Virgisporangium aurantiacum NBRC 16421.</title>
        <authorList>
            <person name="Komaki H."/>
            <person name="Tamura T."/>
        </authorList>
    </citation>
    <scope>NUCLEOTIDE SEQUENCE</scope>
    <source>
        <strain evidence="2">NBRC 16421</strain>
    </source>
</reference>
<evidence type="ECO:0000313" key="3">
    <source>
        <dbReference type="Proteomes" id="UP000612585"/>
    </source>
</evidence>
<dbReference type="Proteomes" id="UP000612585">
    <property type="component" value="Unassembled WGS sequence"/>
</dbReference>